<sequence>MTRFVITARPVRVESQEPYLECAPKFNPSGTARAGHVVTSVSFDVRARFYLPASACMLPTWPFFVLFPSPLSACFLLALRATLSSSPHQPMHFTFHDSDPSYNIKNAKENASISYNSLFNETYNNIRVIKLGFQGV</sequence>
<protein>
    <submittedName>
        <fullName evidence="1">Uncharacterized protein</fullName>
    </submittedName>
</protein>
<dbReference type="AlphaFoldDB" id="A0ABD1PLZ2"/>
<evidence type="ECO:0000313" key="1">
    <source>
        <dbReference type="EMBL" id="KAL2464393.1"/>
    </source>
</evidence>
<comment type="caution">
    <text evidence="1">The sequence shown here is derived from an EMBL/GenBank/DDBJ whole genome shotgun (WGS) entry which is preliminary data.</text>
</comment>
<proteinExistence type="predicted"/>
<organism evidence="1 2">
    <name type="scientific">Forsythia ovata</name>
    <dbReference type="NCBI Taxonomy" id="205694"/>
    <lineage>
        <taxon>Eukaryota</taxon>
        <taxon>Viridiplantae</taxon>
        <taxon>Streptophyta</taxon>
        <taxon>Embryophyta</taxon>
        <taxon>Tracheophyta</taxon>
        <taxon>Spermatophyta</taxon>
        <taxon>Magnoliopsida</taxon>
        <taxon>eudicotyledons</taxon>
        <taxon>Gunneridae</taxon>
        <taxon>Pentapetalae</taxon>
        <taxon>asterids</taxon>
        <taxon>lamiids</taxon>
        <taxon>Lamiales</taxon>
        <taxon>Oleaceae</taxon>
        <taxon>Forsythieae</taxon>
        <taxon>Forsythia</taxon>
    </lineage>
</organism>
<dbReference type="EMBL" id="JBFOLJ010000018">
    <property type="protein sequence ID" value="KAL2464393.1"/>
    <property type="molecule type" value="Genomic_DNA"/>
</dbReference>
<evidence type="ECO:0000313" key="2">
    <source>
        <dbReference type="Proteomes" id="UP001604277"/>
    </source>
</evidence>
<accession>A0ABD1PLZ2</accession>
<reference evidence="2" key="1">
    <citation type="submission" date="2024-07" db="EMBL/GenBank/DDBJ databases">
        <title>Two chromosome-level genome assemblies of Korean endemic species Abeliophyllum distichum and Forsythia ovata (Oleaceae).</title>
        <authorList>
            <person name="Jang H."/>
        </authorList>
    </citation>
    <scope>NUCLEOTIDE SEQUENCE [LARGE SCALE GENOMIC DNA]</scope>
</reference>
<dbReference type="Proteomes" id="UP001604277">
    <property type="component" value="Unassembled WGS sequence"/>
</dbReference>
<name>A0ABD1PLZ2_9LAMI</name>
<keyword evidence="2" id="KW-1185">Reference proteome</keyword>
<gene>
    <name evidence="1" type="ORF">Fot_52349</name>
</gene>